<dbReference type="SUPFAM" id="SSF56726">
    <property type="entry name" value="DNA topoisomerase IV, alpha subunit"/>
    <property type="match status" value="1"/>
</dbReference>
<evidence type="ECO:0000259" key="1">
    <source>
        <dbReference type="Pfam" id="PF21180"/>
    </source>
</evidence>
<dbReference type="PANTHER" id="PTHR10848">
    <property type="entry name" value="MEIOTIC RECOMBINATION PROTEIN SPO11"/>
    <property type="match status" value="1"/>
</dbReference>
<name>A0AA36H451_CYLNA</name>
<accession>A0AA36H451</accession>
<dbReference type="Gene3D" id="3.40.1360.10">
    <property type="match status" value="1"/>
</dbReference>
<evidence type="ECO:0000313" key="2">
    <source>
        <dbReference type="EMBL" id="CAJ0603431.1"/>
    </source>
</evidence>
<comment type="caution">
    <text evidence="2">The sequence shown here is derived from an EMBL/GenBank/DDBJ whole genome shotgun (WGS) entry which is preliminary data.</text>
</comment>
<dbReference type="EMBL" id="CATQJL010000305">
    <property type="protein sequence ID" value="CAJ0603431.1"/>
    <property type="molecule type" value="Genomic_DNA"/>
</dbReference>
<keyword evidence="3" id="KW-1185">Reference proteome</keyword>
<protein>
    <recommendedName>
        <fullName evidence="1">Topoisomerase 6 subunit A/Spo11 TOPRIM domain-containing protein</fullName>
    </recommendedName>
</protein>
<dbReference type="GO" id="GO:0003677">
    <property type="term" value="F:DNA binding"/>
    <property type="evidence" value="ECO:0007669"/>
    <property type="project" value="InterPro"/>
</dbReference>
<evidence type="ECO:0000313" key="3">
    <source>
        <dbReference type="Proteomes" id="UP001176961"/>
    </source>
</evidence>
<dbReference type="GO" id="GO:0000228">
    <property type="term" value="C:nuclear chromosome"/>
    <property type="evidence" value="ECO:0007669"/>
    <property type="project" value="TreeGrafter"/>
</dbReference>
<dbReference type="AlphaFoldDB" id="A0AA36H451"/>
<dbReference type="GO" id="GO:0042138">
    <property type="term" value="P:meiotic DNA double-strand break formation"/>
    <property type="evidence" value="ECO:0007669"/>
    <property type="project" value="TreeGrafter"/>
</dbReference>
<dbReference type="InterPro" id="IPR002815">
    <property type="entry name" value="Spo11/TopoVI_A"/>
</dbReference>
<dbReference type="GO" id="GO:0007131">
    <property type="term" value="P:reciprocal meiotic recombination"/>
    <property type="evidence" value="ECO:0007669"/>
    <property type="project" value="TreeGrafter"/>
</dbReference>
<dbReference type="GO" id="GO:0003918">
    <property type="term" value="F:DNA topoisomerase type II (double strand cut, ATP-hydrolyzing) activity"/>
    <property type="evidence" value="ECO:0007669"/>
    <property type="project" value="InterPro"/>
</dbReference>
<sequence>MEFLGVACECHVDVCSSKGLLSGAIAFLTKEQRLIDCRHQQVLISETLLKCRVLNGAEFIVVVEKDAAFQKMIDDGFFECFPGSILVTGRGYPDLCTRKMMRWLVDQLSVPLYGLFDSDPHGQDCYVKQIQWLGFKPSEVHNLPVASNQYIKLSNRDFVKIRKLRRRAQALGEQNVVVELDILCSLRSKLELEALSSIAPQFIVRMYLLPRLKDVLESHRTIKLSTEPEEET</sequence>
<dbReference type="CDD" id="cd00223">
    <property type="entry name" value="TOPRIM_TopoIIB_SPO"/>
    <property type="match status" value="1"/>
</dbReference>
<dbReference type="PRINTS" id="PR01550">
    <property type="entry name" value="TOP6AFAMILY"/>
</dbReference>
<dbReference type="InterPro" id="IPR036078">
    <property type="entry name" value="Spo11/TopoVI_A_sf"/>
</dbReference>
<dbReference type="Proteomes" id="UP001176961">
    <property type="component" value="Unassembled WGS sequence"/>
</dbReference>
<dbReference type="Pfam" id="PF21180">
    <property type="entry name" value="TOP6A-Spo11_Toprim"/>
    <property type="match status" value="1"/>
</dbReference>
<feature type="domain" description="Topoisomerase 6 subunit A/Spo11 TOPRIM" evidence="1">
    <location>
        <begin position="59"/>
        <end position="125"/>
    </location>
</feature>
<dbReference type="PANTHER" id="PTHR10848:SF0">
    <property type="entry name" value="MEIOTIC RECOMBINATION PROTEIN SPO11"/>
    <property type="match status" value="1"/>
</dbReference>
<organism evidence="2 3">
    <name type="scientific">Cylicocyclus nassatus</name>
    <name type="common">Nematode worm</name>
    <dbReference type="NCBI Taxonomy" id="53992"/>
    <lineage>
        <taxon>Eukaryota</taxon>
        <taxon>Metazoa</taxon>
        <taxon>Ecdysozoa</taxon>
        <taxon>Nematoda</taxon>
        <taxon>Chromadorea</taxon>
        <taxon>Rhabditida</taxon>
        <taxon>Rhabditina</taxon>
        <taxon>Rhabditomorpha</taxon>
        <taxon>Strongyloidea</taxon>
        <taxon>Strongylidae</taxon>
        <taxon>Cylicocyclus</taxon>
    </lineage>
</organism>
<dbReference type="GO" id="GO:0000706">
    <property type="term" value="P:meiotic DNA double-strand break processing"/>
    <property type="evidence" value="ECO:0007669"/>
    <property type="project" value="TreeGrafter"/>
</dbReference>
<gene>
    <name evidence="2" type="ORF">CYNAS_LOCUS15414</name>
</gene>
<dbReference type="InterPro" id="IPR034136">
    <property type="entry name" value="TOPRIM_Topo6A/Spo11"/>
</dbReference>
<reference evidence="2" key="1">
    <citation type="submission" date="2023-07" db="EMBL/GenBank/DDBJ databases">
        <authorList>
            <consortium name="CYATHOMIX"/>
        </authorList>
    </citation>
    <scope>NUCLEOTIDE SEQUENCE</scope>
    <source>
        <strain evidence="2">N/A</strain>
    </source>
</reference>
<proteinExistence type="predicted"/>